<name>A0A4P9YSL9_9FUNG</name>
<dbReference type="OrthoDB" id="437889at2759"/>
<dbReference type="SMART" id="SM00324">
    <property type="entry name" value="RhoGAP"/>
    <property type="match status" value="1"/>
</dbReference>
<evidence type="ECO:0000259" key="3">
    <source>
        <dbReference type="PROSITE" id="PS50238"/>
    </source>
</evidence>
<accession>A0A4P9YSL9</accession>
<dbReference type="AlphaFoldDB" id="A0A4P9YSL9"/>
<evidence type="ECO:0000256" key="1">
    <source>
        <dbReference type="ARBA" id="ARBA00022468"/>
    </source>
</evidence>
<keyword evidence="5" id="KW-1185">Reference proteome</keyword>
<feature type="domain" description="Rho-GAP" evidence="3">
    <location>
        <begin position="176"/>
        <end position="362"/>
    </location>
</feature>
<keyword evidence="1" id="KW-0343">GTPase activation</keyword>
<evidence type="ECO:0000256" key="2">
    <source>
        <dbReference type="SAM" id="MobiDB-lite"/>
    </source>
</evidence>
<dbReference type="Gene3D" id="1.10.555.10">
    <property type="entry name" value="Rho GTPase activation protein"/>
    <property type="match status" value="1"/>
</dbReference>
<dbReference type="SUPFAM" id="SSF103657">
    <property type="entry name" value="BAR/IMD domain-like"/>
    <property type="match status" value="1"/>
</dbReference>
<dbReference type="InterPro" id="IPR008936">
    <property type="entry name" value="Rho_GTPase_activation_prot"/>
</dbReference>
<dbReference type="PANTHER" id="PTHR23176">
    <property type="entry name" value="RHO/RAC/CDC GTPASE-ACTIVATING PROTEIN"/>
    <property type="match status" value="1"/>
</dbReference>
<sequence length="369" mass="41915">WERTLAQRNGEVLSPGRKPGSSNPLSRFKQRTPHSLNRSEEEARVRVDTANDNYKAQLALANAVRHDYYHSNMPLALLESLEECDYGMQYYLAKYAFNTESLQLLDATAVSPSDRKGMGLRNQVDKINHQKDLQAFVMKFHANDLGRKRREDIPYEEYPFSEQARSIVNPRPIFGVDLAAQLKRDNMDIPPILSKCATSIEKHGIKSEGIYRISGPVSQLRQLKAAFDKDNELVVLGEREPLYDIHAIAGVLKQYLRELPEPLLTRALNDEFIEAAAKEDTKGLAECVKKMPAPNRNVLNYLMAHLCRIRDYEALNRMGANNLSIIFGPTITCSDDALNPMVDMARRCKVVEMMIIYRSAIFTGEHAIF</sequence>
<dbReference type="GO" id="GO:0005096">
    <property type="term" value="F:GTPase activator activity"/>
    <property type="evidence" value="ECO:0007669"/>
    <property type="project" value="UniProtKB-KW"/>
</dbReference>
<proteinExistence type="predicted"/>
<organism evidence="4 5">
    <name type="scientific">Syncephalis pseudoplumigaleata</name>
    <dbReference type="NCBI Taxonomy" id="1712513"/>
    <lineage>
        <taxon>Eukaryota</taxon>
        <taxon>Fungi</taxon>
        <taxon>Fungi incertae sedis</taxon>
        <taxon>Zoopagomycota</taxon>
        <taxon>Zoopagomycotina</taxon>
        <taxon>Zoopagomycetes</taxon>
        <taxon>Zoopagales</taxon>
        <taxon>Piptocephalidaceae</taxon>
        <taxon>Syncephalis</taxon>
    </lineage>
</organism>
<reference evidence="5" key="1">
    <citation type="journal article" date="2018" name="Nat. Microbiol.">
        <title>Leveraging single-cell genomics to expand the fungal tree of life.</title>
        <authorList>
            <person name="Ahrendt S.R."/>
            <person name="Quandt C.A."/>
            <person name="Ciobanu D."/>
            <person name="Clum A."/>
            <person name="Salamov A."/>
            <person name="Andreopoulos B."/>
            <person name="Cheng J.F."/>
            <person name="Woyke T."/>
            <person name="Pelin A."/>
            <person name="Henrissat B."/>
            <person name="Reynolds N.K."/>
            <person name="Benny G.L."/>
            <person name="Smith M.E."/>
            <person name="James T.Y."/>
            <person name="Grigoriev I.V."/>
        </authorList>
    </citation>
    <scope>NUCLEOTIDE SEQUENCE [LARGE SCALE GENOMIC DNA]</scope>
    <source>
        <strain evidence="5">Benny S71-1</strain>
    </source>
</reference>
<feature type="non-terminal residue" evidence="4">
    <location>
        <position position="1"/>
    </location>
</feature>
<dbReference type="InterPro" id="IPR050729">
    <property type="entry name" value="Rho-GAP"/>
</dbReference>
<dbReference type="Gene3D" id="1.20.1270.60">
    <property type="entry name" value="Arfaptin homology (AH) domain/BAR domain"/>
    <property type="match status" value="1"/>
</dbReference>
<protein>
    <submittedName>
        <fullName evidence="4">Rho GTPase activation protein</fullName>
    </submittedName>
</protein>
<evidence type="ECO:0000313" key="5">
    <source>
        <dbReference type="Proteomes" id="UP000278143"/>
    </source>
</evidence>
<dbReference type="Pfam" id="PF00620">
    <property type="entry name" value="RhoGAP"/>
    <property type="match status" value="1"/>
</dbReference>
<feature type="region of interest" description="Disordered" evidence="2">
    <location>
        <begin position="1"/>
        <end position="44"/>
    </location>
</feature>
<dbReference type="EMBL" id="KZ991560">
    <property type="protein sequence ID" value="RKP22867.1"/>
    <property type="molecule type" value="Genomic_DNA"/>
</dbReference>
<dbReference type="SUPFAM" id="SSF48350">
    <property type="entry name" value="GTPase activation domain, GAP"/>
    <property type="match status" value="1"/>
</dbReference>
<dbReference type="InterPro" id="IPR027267">
    <property type="entry name" value="AH/BAR_dom_sf"/>
</dbReference>
<dbReference type="InterPro" id="IPR000198">
    <property type="entry name" value="RhoGAP_dom"/>
</dbReference>
<dbReference type="GO" id="GO:0005737">
    <property type="term" value="C:cytoplasm"/>
    <property type="evidence" value="ECO:0007669"/>
    <property type="project" value="TreeGrafter"/>
</dbReference>
<dbReference type="PANTHER" id="PTHR23176:SF128">
    <property type="entry name" value="RHO GTPASE-ACTIVATING PROTEIN RGD1"/>
    <property type="match status" value="1"/>
</dbReference>
<dbReference type="GO" id="GO:0007165">
    <property type="term" value="P:signal transduction"/>
    <property type="evidence" value="ECO:0007669"/>
    <property type="project" value="InterPro"/>
</dbReference>
<evidence type="ECO:0000313" key="4">
    <source>
        <dbReference type="EMBL" id="RKP22867.1"/>
    </source>
</evidence>
<gene>
    <name evidence="4" type="ORF">SYNPS1DRAFT_25206</name>
</gene>
<dbReference type="PROSITE" id="PS50238">
    <property type="entry name" value="RHOGAP"/>
    <property type="match status" value="1"/>
</dbReference>
<dbReference type="Proteomes" id="UP000278143">
    <property type="component" value="Unassembled WGS sequence"/>
</dbReference>